<accession>A0ABY8CER1</accession>
<dbReference type="InterPro" id="IPR042296">
    <property type="entry name" value="tRNA_met_Trm1_C"/>
</dbReference>
<gene>
    <name evidence="9" type="primary">trm1</name>
    <name evidence="9" type="ORF">SVXNc_0683</name>
</gene>
<keyword evidence="2 8" id="KW-0489">Methyltransferase</keyword>
<keyword evidence="3 8" id="KW-0808">Transferase</keyword>
<name>A0ABY8CER1_9ARCH</name>
<proteinExistence type="inferred from homology"/>
<dbReference type="GeneID" id="90590120"/>
<dbReference type="PANTHER" id="PTHR10631:SF3">
    <property type="entry name" value="TRNA (GUANINE(26)-N(2))-DIMETHYLTRANSFERASE"/>
    <property type="match status" value="1"/>
</dbReference>
<dbReference type="RefSeq" id="WP_347721530.1">
    <property type="nucleotide sequence ID" value="NZ_CP104395.1"/>
</dbReference>
<keyword evidence="10" id="KW-1185">Reference proteome</keyword>
<dbReference type="GO" id="GO:0160103">
    <property type="term" value="F:tRNA (guanine(26)-N2/guanine(27)-N2)-dimethyltransferase activity"/>
    <property type="evidence" value="ECO:0007669"/>
    <property type="project" value="UniProtKB-EC"/>
</dbReference>
<dbReference type="PANTHER" id="PTHR10631">
    <property type="entry name" value="N 2 ,N 2 -DIMETHYLGUANOSINE TRNA METHYLTRANSFERASE"/>
    <property type="match status" value="1"/>
</dbReference>
<dbReference type="Gene3D" id="3.40.50.150">
    <property type="entry name" value="Vaccinia Virus protein VP39"/>
    <property type="match status" value="1"/>
</dbReference>
<evidence type="ECO:0000256" key="3">
    <source>
        <dbReference type="ARBA" id="ARBA00022679"/>
    </source>
</evidence>
<evidence type="ECO:0000256" key="6">
    <source>
        <dbReference type="ARBA" id="ARBA00022884"/>
    </source>
</evidence>
<evidence type="ECO:0000256" key="2">
    <source>
        <dbReference type="ARBA" id="ARBA00022603"/>
    </source>
</evidence>
<dbReference type="Gene3D" id="3.30.56.70">
    <property type="entry name" value="N2,N2-dimethylguanosine tRNA methyltransferase, C-terminal domain"/>
    <property type="match status" value="1"/>
</dbReference>
<protein>
    <recommendedName>
        <fullName evidence="7">tRNA (guanine(26)-N(2))-dimethyltransferase</fullName>
        <ecNumber evidence="7">2.1.1.216</ecNumber>
    </recommendedName>
</protein>
<keyword evidence="5 8" id="KW-0819">tRNA processing</keyword>
<keyword evidence="6 8" id="KW-0694">RNA-binding</keyword>
<evidence type="ECO:0000313" key="10">
    <source>
        <dbReference type="Proteomes" id="UP001218034"/>
    </source>
</evidence>
<organism evidence="9 10">
    <name type="scientific">Candidatus Nanohalococcus occultus</name>
    <dbReference type="NCBI Taxonomy" id="2978047"/>
    <lineage>
        <taxon>Archaea</taxon>
        <taxon>Candidatus Nanohalarchaeota</taxon>
        <taxon>Candidatus Nanohalarchaeota incertae sedis</taxon>
        <taxon>Candidatus Nanohalococcus</taxon>
    </lineage>
</organism>
<dbReference type="InterPro" id="IPR029063">
    <property type="entry name" value="SAM-dependent_MTases_sf"/>
</dbReference>
<dbReference type="EMBL" id="CP104395">
    <property type="protein sequence ID" value="WEL19697.1"/>
    <property type="molecule type" value="Genomic_DNA"/>
</dbReference>
<evidence type="ECO:0000256" key="8">
    <source>
        <dbReference type="PROSITE-ProRule" id="PRU00958"/>
    </source>
</evidence>
<comment type="similarity">
    <text evidence="8">Belongs to the class I-like SAM-binding methyltransferase superfamily. Trm1 family.</text>
</comment>
<dbReference type="Proteomes" id="UP001218034">
    <property type="component" value="Chromosome"/>
</dbReference>
<evidence type="ECO:0000256" key="7">
    <source>
        <dbReference type="ARBA" id="ARBA00039099"/>
    </source>
</evidence>
<sequence>MEERGYQVFAPEEDEPDKQSDVFFNDHMIENRDISEAAFKVASNIIQSDEIHTCDALSASGIRGFRFNEFSDHLVLNDVNPNAVESIEKGLEANGIEAEVTNKDANIILTENRNRFHLIDVDPFGPFTTFLDSTARAANHDSFVGLTATDNAVPAGSYKKTCMRRYGSTPLKESFMHETALRIYIHEAFRNFARFDKCFEPKLAFQHRHYCRVIGRVTESKKRTNQQLENTGFLSFCPDCRWRVLEKEKRDECELCGHGVANAGPLWIGKFSDRRFTEKVLEEMPAEWEDGREIVERVDSEAEIITPFYDLHELCSNMGVSSPKRDPVIEKIHEKGYPISRTHFSPTGFRTDAPLDDIKEAITEVRKERAG</sequence>
<dbReference type="InterPro" id="IPR002905">
    <property type="entry name" value="Trm1"/>
</dbReference>
<keyword evidence="1 8" id="KW-0820">tRNA-binding</keyword>
<evidence type="ECO:0000313" key="9">
    <source>
        <dbReference type="EMBL" id="WEL19697.1"/>
    </source>
</evidence>
<keyword evidence="4 8" id="KW-0949">S-adenosyl-L-methionine</keyword>
<dbReference type="Pfam" id="PF02005">
    <property type="entry name" value="TRM"/>
    <property type="match status" value="1"/>
</dbReference>
<dbReference type="EC" id="2.1.1.216" evidence="7"/>
<dbReference type="GO" id="GO:0032259">
    <property type="term" value="P:methylation"/>
    <property type="evidence" value="ECO:0007669"/>
    <property type="project" value="UniProtKB-KW"/>
</dbReference>
<dbReference type="SUPFAM" id="SSF53335">
    <property type="entry name" value="S-adenosyl-L-methionine-dependent methyltransferases"/>
    <property type="match status" value="1"/>
</dbReference>
<dbReference type="PROSITE" id="PS51626">
    <property type="entry name" value="SAM_MT_TRM1"/>
    <property type="match status" value="1"/>
</dbReference>
<reference evidence="9 10" key="1">
    <citation type="submission" date="2022-09" db="EMBL/GenBank/DDBJ databases">
        <title>Xylan utilization by haloarchaea-nanohaloarchaea associations.</title>
        <authorList>
            <person name="Yakimov M."/>
        </authorList>
    </citation>
    <scope>NUCLEOTIDE SEQUENCE [LARGE SCALE GENOMIC DNA]</scope>
    <source>
        <strain evidence="9 10">SVXNc</strain>
    </source>
</reference>
<evidence type="ECO:0000256" key="5">
    <source>
        <dbReference type="ARBA" id="ARBA00022694"/>
    </source>
</evidence>
<evidence type="ECO:0000256" key="4">
    <source>
        <dbReference type="ARBA" id="ARBA00022691"/>
    </source>
</evidence>
<evidence type="ECO:0000256" key="1">
    <source>
        <dbReference type="ARBA" id="ARBA00022555"/>
    </source>
</evidence>
<dbReference type="NCBIfam" id="TIGR00308">
    <property type="entry name" value="TRM1"/>
    <property type="match status" value="1"/>
</dbReference>